<keyword evidence="2" id="KW-1185">Reference proteome</keyword>
<sequence>MLSEEGLCVDHNSFSKHLLKSIHPPSCSLSQPQVVAFHLCLTSHLRSPAPSSSPSRSISVVVLSDHVLPSLSNQVSNGRHWCPLSETGRPR</sequence>
<evidence type="ECO:0000313" key="2">
    <source>
        <dbReference type="Proteomes" id="UP000274822"/>
    </source>
</evidence>
<dbReference type="EMBL" id="RBNJ01000953">
    <property type="protein sequence ID" value="RUS33763.1"/>
    <property type="molecule type" value="Genomic_DNA"/>
</dbReference>
<comment type="caution">
    <text evidence="1">The sequence shown here is derived from an EMBL/GenBank/DDBJ whole genome shotgun (WGS) entry which is preliminary data.</text>
</comment>
<accession>A0A433QVC8</accession>
<dbReference type="Proteomes" id="UP000274822">
    <property type="component" value="Unassembled WGS sequence"/>
</dbReference>
<organism evidence="1 2">
    <name type="scientific">Jimgerdemannia flammicorona</name>
    <dbReference type="NCBI Taxonomy" id="994334"/>
    <lineage>
        <taxon>Eukaryota</taxon>
        <taxon>Fungi</taxon>
        <taxon>Fungi incertae sedis</taxon>
        <taxon>Mucoromycota</taxon>
        <taxon>Mucoromycotina</taxon>
        <taxon>Endogonomycetes</taxon>
        <taxon>Endogonales</taxon>
        <taxon>Endogonaceae</taxon>
        <taxon>Jimgerdemannia</taxon>
    </lineage>
</organism>
<reference evidence="1 2" key="1">
    <citation type="journal article" date="2018" name="New Phytol.">
        <title>Phylogenomics of Endogonaceae and evolution of mycorrhizas within Mucoromycota.</title>
        <authorList>
            <person name="Chang Y."/>
            <person name="Desiro A."/>
            <person name="Na H."/>
            <person name="Sandor L."/>
            <person name="Lipzen A."/>
            <person name="Clum A."/>
            <person name="Barry K."/>
            <person name="Grigoriev I.V."/>
            <person name="Martin F.M."/>
            <person name="Stajich J.E."/>
            <person name="Smith M.E."/>
            <person name="Bonito G."/>
            <person name="Spatafora J.W."/>
        </authorList>
    </citation>
    <scope>NUCLEOTIDE SEQUENCE [LARGE SCALE GENOMIC DNA]</scope>
    <source>
        <strain evidence="1 2">AD002</strain>
    </source>
</reference>
<name>A0A433QVC8_9FUNG</name>
<dbReference type="AlphaFoldDB" id="A0A433QVC8"/>
<protein>
    <submittedName>
        <fullName evidence="1">Uncharacterized protein</fullName>
    </submittedName>
</protein>
<evidence type="ECO:0000313" key="1">
    <source>
        <dbReference type="EMBL" id="RUS33763.1"/>
    </source>
</evidence>
<gene>
    <name evidence="1" type="ORF">BC938DRAFT_484040</name>
</gene>
<proteinExistence type="predicted"/>